<gene>
    <name evidence="3" type="ORF">DGAL_LOCUS198</name>
</gene>
<keyword evidence="1" id="KW-0812">Transmembrane</keyword>
<evidence type="ECO:0000256" key="1">
    <source>
        <dbReference type="SAM" id="Phobius"/>
    </source>
</evidence>
<keyword evidence="4" id="KW-1185">Reference proteome</keyword>
<name>A0A8J2RL21_9CRUS</name>
<evidence type="ECO:0000313" key="4">
    <source>
        <dbReference type="Proteomes" id="UP000789390"/>
    </source>
</evidence>
<reference evidence="3" key="1">
    <citation type="submission" date="2021-11" db="EMBL/GenBank/DDBJ databases">
        <authorList>
            <person name="Schell T."/>
        </authorList>
    </citation>
    <scope>NUCLEOTIDE SEQUENCE</scope>
    <source>
        <strain evidence="3">M5</strain>
    </source>
</reference>
<organism evidence="3 4">
    <name type="scientific">Daphnia galeata</name>
    <dbReference type="NCBI Taxonomy" id="27404"/>
    <lineage>
        <taxon>Eukaryota</taxon>
        <taxon>Metazoa</taxon>
        <taxon>Ecdysozoa</taxon>
        <taxon>Arthropoda</taxon>
        <taxon>Crustacea</taxon>
        <taxon>Branchiopoda</taxon>
        <taxon>Diplostraca</taxon>
        <taxon>Cladocera</taxon>
        <taxon>Anomopoda</taxon>
        <taxon>Daphniidae</taxon>
        <taxon>Daphnia</taxon>
    </lineage>
</organism>
<feature type="signal peptide" evidence="2">
    <location>
        <begin position="1"/>
        <end position="15"/>
    </location>
</feature>
<comment type="caution">
    <text evidence="3">The sequence shown here is derived from an EMBL/GenBank/DDBJ whole genome shotgun (WGS) entry which is preliminary data.</text>
</comment>
<evidence type="ECO:0000313" key="3">
    <source>
        <dbReference type="EMBL" id="CAH0098151.1"/>
    </source>
</evidence>
<keyword evidence="2" id="KW-0732">Signal</keyword>
<evidence type="ECO:0000256" key="2">
    <source>
        <dbReference type="SAM" id="SignalP"/>
    </source>
</evidence>
<feature type="transmembrane region" description="Helical" evidence="1">
    <location>
        <begin position="305"/>
        <end position="327"/>
    </location>
</feature>
<keyword evidence="1" id="KW-0472">Membrane</keyword>
<dbReference type="EMBL" id="CAKKLH010000001">
    <property type="protein sequence ID" value="CAH0098151.1"/>
    <property type="molecule type" value="Genomic_DNA"/>
</dbReference>
<keyword evidence="1" id="KW-1133">Transmembrane helix</keyword>
<feature type="chain" id="PRO_5035324439" evidence="2">
    <location>
        <begin position="16"/>
        <end position="351"/>
    </location>
</feature>
<dbReference type="Proteomes" id="UP000789390">
    <property type="component" value="Unassembled WGS sequence"/>
</dbReference>
<dbReference type="AlphaFoldDB" id="A0A8J2RL21"/>
<protein>
    <submittedName>
        <fullName evidence="3">Uncharacterized protein</fullName>
    </submittedName>
</protein>
<dbReference type="OrthoDB" id="6610237at2759"/>
<sequence>MKLVIGFALISLAFGSTFFPTEKNEVDLVSTNSNDKPSGRIAVPPPNNLPPIRNGGIVNGAPILNPVAAPIVNTGAVGALVGGGASQVFFSPVRINIDQASQLYVPPGTDGRIIVLLKNDGVGDFFLLSGGDDKNFFIQFDYAQIQLGPGQTLAVPGRIRVPHYANNVVSTLTIIVQRRTDNAISRRQVYIRTKSEPGEKWAPWCTIRTVTRCDSYLDESICASRYWNMRAEIQDTEAGLLSVSIKPDGRFLGEDFIIGTNESIAVEQSVSCCTTGVDITAVDVRGNTATCRADQYSIYLSSGDIAAITLGVILLILLLIIIILAICRCCRRRKERSIKTAPIPRSKKDQA</sequence>
<accession>A0A8J2RL21</accession>
<proteinExistence type="predicted"/>